<keyword evidence="1" id="KW-0732">Signal</keyword>
<reference evidence="2 3" key="1">
    <citation type="submission" date="2015-05" db="EMBL/GenBank/DDBJ databases">
        <title>Distinctive expansion of gene families associated with plant cell wall degradation and secondary metabolism in the genomes of grapevine trunk pathogens.</title>
        <authorList>
            <person name="Lawrence D.P."/>
            <person name="Travadon R."/>
            <person name="Rolshausen P.E."/>
            <person name="Baumgartner K."/>
        </authorList>
    </citation>
    <scope>NUCLEOTIDE SEQUENCE [LARGE SCALE GENOMIC DNA]</scope>
    <source>
        <strain evidence="2">DA912</strain>
    </source>
</reference>
<feature type="chain" id="PRO_5002545851" evidence="1">
    <location>
        <begin position="17"/>
        <end position="782"/>
    </location>
</feature>
<name>A0A0G2IAL8_9PEZI</name>
<evidence type="ECO:0000313" key="3">
    <source>
        <dbReference type="Proteomes" id="UP000034680"/>
    </source>
</evidence>
<comment type="caution">
    <text evidence="2">The sequence shown here is derived from an EMBL/GenBank/DDBJ whole genome shotgun (WGS) entry which is preliminary data.</text>
</comment>
<feature type="signal peptide" evidence="1">
    <location>
        <begin position="1"/>
        <end position="16"/>
    </location>
</feature>
<keyword evidence="3" id="KW-1185">Reference proteome</keyword>
<gene>
    <name evidence="2" type="ORF">UCDDA912_g03240</name>
</gene>
<organism evidence="2 3">
    <name type="scientific">Diaporthe ampelina</name>
    <dbReference type="NCBI Taxonomy" id="1214573"/>
    <lineage>
        <taxon>Eukaryota</taxon>
        <taxon>Fungi</taxon>
        <taxon>Dikarya</taxon>
        <taxon>Ascomycota</taxon>
        <taxon>Pezizomycotina</taxon>
        <taxon>Sordariomycetes</taxon>
        <taxon>Sordariomycetidae</taxon>
        <taxon>Diaporthales</taxon>
        <taxon>Diaporthaceae</taxon>
        <taxon>Diaporthe</taxon>
    </lineage>
</organism>
<evidence type="ECO:0000313" key="2">
    <source>
        <dbReference type="EMBL" id="KKY36770.1"/>
    </source>
</evidence>
<reference evidence="2 3" key="2">
    <citation type="submission" date="2015-05" db="EMBL/GenBank/DDBJ databases">
        <authorList>
            <person name="Morales-Cruz A."/>
            <person name="Amrine K.C."/>
            <person name="Cantu D."/>
        </authorList>
    </citation>
    <scope>NUCLEOTIDE SEQUENCE [LARGE SCALE GENOMIC DNA]</scope>
    <source>
        <strain evidence="2">DA912</strain>
    </source>
</reference>
<dbReference type="PANTHER" id="PTHR35040">
    <property type="match status" value="1"/>
</dbReference>
<dbReference type="EMBL" id="LCUC01000108">
    <property type="protein sequence ID" value="KKY36770.1"/>
    <property type="molecule type" value="Genomic_DNA"/>
</dbReference>
<dbReference type="OrthoDB" id="5342184at2759"/>
<dbReference type="Proteomes" id="UP000034680">
    <property type="component" value="Unassembled WGS sequence"/>
</dbReference>
<proteinExistence type="predicted"/>
<dbReference type="AlphaFoldDB" id="A0A0G2IAL8"/>
<dbReference type="InterPro" id="IPR021986">
    <property type="entry name" value="Spherulin4"/>
</dbReference>
<accession>A0A0G2IAL8</accession>
<evidence type="ECO:0000256" key="1">
    <source>
        <dbReference type="SAM" id="SignalP"/>
    </source>
</evidence>
<dbReference type="PANTHER" id="PTHR35040:SF9">
    <property type="entry name" value="4-LIKE CELL SURFACE PROTEIN, PUTATIVE (AFU_ORTHOLOGUE AFUA_4G14080)-RELATED"/>
    <property type="match status" value="1"/>
</dbReference>
<protein>
    <submittedName>
        <fullName evidence="2">Putative cell surface spherulin 4-like protein</fullName>
    </submittedName>
</protein>
<dbReference type="Pfam" id="PF12138">
    <property type="entry name" value="Spherulin4"/>
    <property type="match status" value="1"/>
</dbReference>
<sequence length="782" mass="86965">MRLLLGLAAFAAMVVASTDVMVPLYVYPGNTTWTNPNWEAAVDAIKDNPHMHFYVIINPNNGPQNTSDPSGLNEGYCNVENQDYIPHGCNRDWTTHLAAISKLSNAQTIGYVYTRYGQRPADEVKADILEWSRWDSEPTWDANEDADISIHGLWFDEIGSSPVNASLYQDLVAYANETFEAKGKHKGKYSVVLNAGHVVDPEYEAQLFNMASAVVTKETCYTTDPDADGVSWDCPMPYEPFEAANLTTGDGLPHDSAFLPQTVVIVHQFRGPTNASIQMLTEQIEGVVDLGVHSTYFTSGSWHNTTLMPATIGNVAKIVSEASDAAMSTYGSTRGQSIHLQRQRTNVDFVDDNGQSFAGLYMLRESSLTVVEALDMIKASFQLSFPGESKGNNDSEGVWGIYPYRGPLSNEAFSAVKLLRRGRYHVVRHNESYESRRVWDDHSARDHVIGESMLLQNLAWSDPGLMISHIIPPQHFEVYPIDKSETDGEDDELAEKWRVTWDPRENGIVLLGHFHALWRARLVAIEPSTLTVRCFGPYDSIAVYESKKAHFSNVPDKEALRWHYDMCVKHRRLGFGTADMAVHTIDMDVPSSWGLLRDGDVPKSQLCRESIVSEYEIVSREPSPVLKVVLPYGYTVLGKGVVRSDHSRPAAGDEGTEPACTTLMEADILVRLGSQLAGECVPFCLGLIKLGKGLRDQQYAGPIHRVLLLASAGVPLSDASVPRHSIQEEIRRTVKDIRERGVTLRKPLVYDDLRWNQDAQRAMVVNFAGAKIEATNDTNMSL</sequence>